<evidence type="ECO:0000313" key="1">
    <source>
        <dbReference type="EMBL" id="OGL86264.1"/>
    </source>
</evidence>
<reference evidence="1 2" key="1">
    <citation type="journal article" date="2016" name="Nat. Commun.">
        <title>Thousands of microbial genomes shed light on interconnected biogeochemical processes in an aquifer system.</title>
        <authorList>
            <person name="Anantharaman K."/>
            <person name="Brown C.T."/>
            <person name="Hug L.A."/>
            <person name="Sharon I."/>
            <person name="Castelle C.J."/>
            <person name="Probst A.J."/>
            <person name="Thomas B.C."/>
            <person name="Singh A."/>
            <person name="Wilkins M.J."/>
            <person name="Karaoz U."/>
            <person name="Brodie E.L."/>
            <person name="Williams K.H."/>
            <person name="Hubbard S.S."/>
            <person name="Banfield J.F."/>
        </authorList>
    </citation>
    <scope>NUCLEOTIDE SEQUENCE [LARGE SCALE GENOMIC DNA]</scope>
</reference>
<dbReference type="AlphaFoldDB" id="A0A1F7V8G4"/>
<proteinExistence type="predicted"/>
<evidence type="ECO:0000313" key="2">
    <source>
        <dbReference type="Proteomes" id="UP000176593"/>
    </source>
</evidence>
<gene>
    <name evidence="1" type="ORF">A3I41_01730</name>
</gene>
<evidence type="ECO:0008006" key="3">
    <source>
        <dbReference type="Google" id="ProtNLM"/>
    </source>
</evidence>
<name>A0A1F7V8G4_9BACT</name>
<organism evidence="1 2">
    <name type="scientific">Candidatus Uhrbacteria bacterium RIFCSPLOWO2_02_FULL_48_18</name>
    <dbReference type="NCBI Taxonomy" id="1802408"/>
    <lineage>
        <taxon>Bacteria</taxon>
        <taxon>Candidatus Uhriibacteriota</taxon>
    </lineage>
</organism>
<sequence length="283" mass="32296">MNFSSTLLILPPNDAEAMLIKKLAEVISLPMLLSTQKHGASLDEEKDLVSLVKKTKCKRVVIVEMPGEKTEAKLRKLGVELIIIDHHNYTGLDRARNSKTGRLLPSSLEQFLKLFKLTDAKLNALKFDPRLVLGIGIMDKGYIWALQDAKYTKKQIEKVVAFRDELVKPLQNPKTEAKKDRAVAAAWAKRVEWNGYFIVETRADVQLRPRLSRVVAMKFGKPTSLIIIEHKRKLIYVQESKYAMKLFKAFGGFTFGMDHNWGYRNEPGKKRVGLKEVKEVLYA</sequence>
<dbReference type="Proteomes" id="UP000176593">
    <property type="component" value="Unassembled WGS sequence"/>
</dbReference>
<protein>
    <recommendedName>
        <fullName evidence="3">DDH domain-containing protein</fullName>
    </recommendedName>
</protein>
<comment type="caution">
    <text evidence="1">The sequence shown here is derived from an EMBL/GenBank/DDBJ whole genome shotgun (WGS) entry which is preliminary data.</text>
</comment>
<accession>A0A1F7V8G4</accession>
<dbReference type="EMBL" id="MGEQ01000010">
    <property type="protein sequence ID" value="OGL86264.1"/>
    <property type="molecule type" value="Genomic_DNA"/>
</dbReference>